<feature type="compositionally biased region" description="Polar residues" evidence="1">
    <location>
        <begin position="307"/>
        <end position="345"/>
    </location>
</feature>
<feature type="region of interest" description="Disordered" evidence="1">
    <location>
        <begin position="1"/>
        <end position="108"/>
    </location>
</feature>
<evidence type="ECO:0000313" key="2">
    <source>
        <dbReference type="EMBL" id="PAV21216.1"/>
    </source>
</evidence>
<feature type="compositionally biased region" description="Low complexity" evidence="1">
    <location>
        <begin position="55"/>
        <end position="66"/>
    </location>
</feature>
<feature type="compositionally biased region" description="Polar residues" evidence="1">
    <location>
        <begin position="14"/>
        <end position="54"/>
    </location>
</feature>
<gene>
    <name evidence="2" type="ORF">PNOK_0384300</name>
</gene>
<dbReference type="EMBL" id="NBII01000003">
    <property type="protein sequence ID" value="PAV21216.1"/>
    <property type="molecule type" value="Genomic_DNA"/>
</dbReference>
<feature type="region of interest" description="Disordered" evidence="1">
    <location>
        <begin position="295"/>
        <end position="418"/>
    </location>
</feature>
<comment type="caution">
    <text evidence="2">The sequence shown here is derived from an EMBL/GenBank/DDBJ whole genome shotgun (WGS) entry which is preliminary data.</text>
</comment>
<dbReference type="AlphaFoldDB" id="A0A286UNP1"/>
<dbReference type="Proteomes" id="UP000217199">
    <property type="component" value="Unassembled WGS sequence"/>
</dbReference>
<dbReference type="InParanoid" id="A0A286UNP1"/>
<sequence length="418" mass="46133">MELRATAMLDFDHQVSSMPTSRESPPLDNSNPQPPLASSHTDQSSPFDYAQITTSLSQMQLLLGSQSRRDTEQETQSQSQPISAVPTEIVQPEPAPKTTQPTSDELGNDGIKVYDFAYVDGVPPLIDPSSNKDEQGFGNYIKYKQEEIATALKGLATRRDKGVTKLYINPVNGCADHSSEPMDIDEDESMDIDEDEGIKTPLLTANGSLMFENEGHLKKATDFLLRDGVELTCTGNEDGTQILYTYTHTYTAGVPRGRKNVPDIQACVPSASSRRSPSCDEIHRIDRLQDDEKFAHSAPARYRHSQESSTGPYTPSETQTITSRSPRKSIGTTTHTKSNHNTPLSPSKGKSPYNLRPKARLLSPPTSSRARRSSSASRSRAKEASEYHTGAPMTRSRYRAEIGQSDATTRARQRGRQR</sequence>
<accession>A0A286UNP1</accession>
<keyword evidence="3" id="KW-1185">Reference proteome</keyword>
<organism evidence="2 3">
    <name type="scientific">Pyrrhoderma noxium</name>
    <dbReference type="NCBI Taxonomy" id="2282107"/>
    <lineage>
        <taxon>Eukaryota</taxon>
        <taxon>Fungi</taxon>
        <taxon>Dikarya</taxon>
        <taxon>Basidiomycota</taxon>
        <taxon>Agaricomycotina</taxon>
        <taxon>Agaricomycetes</taxon>
        <taxon>Hymenochaetales</taxon>
        <taxon>Hymenochaetaceae</taxon>
        <taxon>Pyrrhoderma</taxon>
    </lineage>
</organism>
<name>A0A286UNP1_9AGAM</name>
<proteinExistence type="predicted"/>
<evidence type="ECO:0000313" key="3">
    <source>
        <dbReference type="Proteomes" id="UP000217199"/>
    </source>
</evidence>
<evidence type="ECO:0000256" key="1">
    <source>
        <dbReference type="SAM" id="MobiDB-lite"/>
    </source>
</evidence>
<protein>
    <submittedName>
        <fullName evidence="2">Uncharacterized protein</fullName>
    </submittedName>
</protein>
<reference evidence="2 3" key="1">
    <citation type="journal article" date="2017" name="Mol. Ecol.">
        <title>Comparative and population genomic landscape of Phellinus noxius: A hypervariable fungus causing root rot in trees.</title>
        <authorList>
            <person name="Chung C.L."/>
            <person name="Lee T.J."/>
            <person name="Akiba M."/>
            <person name="Lee H.H."/>
            <person name="Kuo T.H."/>
            <person name="Liu D."/>
            <person name="Ke H.M."/>
            <person name="Yokoi T."/>
            <person name="Roa M.B."/>
            <person name="Lu M.J."/>
            <person name="Chang Y.Y."/>
            <person name="Ann P.J."/>
            <person name="Tsai J.N."/>
            <person name="Chen C.Y."/>
            <person name="Tzean S.S."/>
            <person name="Ota Y."/>
            <person name="Hattori T."/>
            <person name="Sahashi N."/>
            <person name="Liou R.F."/>
            <person name="Kikuchi T."/>
            <person name="Tsai I.J."/>
        </authorList>
    </citation>
    <scope>NUCLEOTIDE SEQUENCE [LARGE SCALE GENOMIC DNA]</scope>
    <source>
        <strain evidence="2 3">FFPRI411160</strain>
    </source>
</reference>